<keyword evidence="1" id="KW-0548">Nucleotidyltransferase</keyword>
<proteinExistence type="predicted"/>
<protein>
    <submittedName>
        <fullName evidence="1">Reverse transcriptase domain-containing protein</fullName>
    </submittedName>
</protein>
<keyword evidence="1" id="KW-0808">Transferase</keyword>
<name>A0A6L2L1V5_TANCI</name>
<dbReference type="GO" id="GO:0003964">
    <property type="term" value="F:RNA-directed DNA polymerase activity"/>
    <property type="evidence" value="ECO:0007669"/>
    <property type="project" value="UniProtKB-KW"/>
</dbReference>
<evidence type="ECO:0000313" key="1">
    <source>
        <dbReference type="EMBL" id="GEU55861.1"/>
    </source>
</evidence>
<organism evidence="1">
    <name type="scientific">Tanacetum cinerariifolium</name>
    <name type="common">Dalmatian daisy</name>
    <name type="synonym">Chrysanthemum cinerariifolium</name>
    <dbReference type="NCBI Taxonomy" id="118510"/>
    <lineage>
        <taxon>Eukaryota</taxon>
        <taxon>Viridiplantae</taxon>
        <taxon>Streptophyta</taxon>
        <taxon>Embryophyta</taxon>
        <taxon>Tracheophyta</taxon>
        <taxon>Spermatophyta</taxon>
        <taxon>Magnoliopsida</taxon>
        <taxon>eudicotyledons</taxon>
        <taxon>Gunneridae</taxon>
        <taxon>Pentapetalae</taxon>
        <taxon>asterids</taxon>
        <taxon>campanulids</taxon>
        <taxon>Asterales</taxon>
        <taxon>Asteraceae</taxon>
        <taxon>Asteroideae</taxon>
        <taxon>Anthemideae</taxon>
        <taxon>Anthemidinae</taxon>
        <taxon>Tanacetum</taxon>
    </lineage>
</organism>
<keyword evidence="1" id="KW-0695">RNA-directed DNA polymerase</keyword>
<comment type="caution">
    <text evidence="1">The sequence shown here is derived from an EMBL/GenBank/DDBJ whole genome shotgun (WGS) entry which is preliminary data.</text>
</comment>
<reference evidence="1" key="1">
    <citation type="journal article" date="2019" name="Sci. Rep.">
        <title>Draft genome of Tanacetum cinerariifolium, the natural source of mosquito coil.</title>
        <authorList>
            <person name="Yamashiro T."/>
            <person name="Shiraishi A."/>
            <person name="Satake H."/>
            <person name="Nakayama K."/>
        </authorList>
    </citation>
    <scope>NUCLEOTIDE SEQUENCE</scope>
</reference>
<accession>A0A6L2L1V5</accession>
<dbReference type="EMBL" id="BKCJ010003565">
    <property type="protein sequence ID" value="GEU55861.1"/>
    <property type="molecule type" value="Genomic_DNA"/>
</dbReference>
<sequence length="239" mass="27122">MCTKFLADETEKVDKYISGLPDNIHRNVMSARPKTLDEATELANDLMDQKLRTYAERQTESKRKFDNNNQAKEIPKTQNVAQAYAIRTGERKECARTLPLCNKCKFYHNGPCTTNKEFLKSLANDLMDQKLRTYAERQTENKRKFDNNNQAQQIPKRQNMAQAYAVGTGEKKEYAGTLPLCNNCKFHHNGPCTTKCANCMKNGNHGNQAEGTGARRMVYALEGGETNQDLDDIKDDINA</sequence>
<dbReference type="AlphaFoldDB" id="A0A6L2L1V5"/>
<gene>
    <name evidence="1" type="ORF">Tci_027839</name>
</gene>